<dbReference type="GO" id="GO:0005886">
    <property type="term" value="C:plasma membrane"/>
    <property type="evidence" value="ECO:0007669"/>
    <property type="project" value="UniProtKB-SubCell"/>
</dbReference>
<feature type="binding site" evidence="8">
    <location>
        <position position="429"/>
    </location>
    <ligand>
        <name>[4Fe-4S] cluster</name>
        <dbReference type="ChEBI" id="CHEBI:49883"/>
        <label>1</label>
    </ligand>
</feature>
<dbReference type="InterPro" id="IPR010208">
    <property type="entry name" value="Ion_transpt_RnfC/RsxC"/>
</dbReference>
<dbReference type="AlphaFoldDB" id="A0A1Z2XVF0"/>
<feature type="binding site" evidence="8">
    <location>
        <position position="383"/>
    </location>
    <ligand>
        <name>[4Fe-4S] cluster</name>
        <dbReference type="ChEBI" id="CHEBI:49883"/>
        <label>1</label>
    </ligand>
</feature>
<dbReference type="HAMAP" id="MF_00461">
    <property type="entry name" value="RsxC_RnfC"/>
    <property type="match status" value="1"/>
</dbReference>
<dbReference type="InterPro" id="IPR026902">
    <property type="entry name" value="RnfC_N"/>
</dbReference>
<dbReference type="SUPFAM" id="SSF142019">
    <property type="entry name" value="Nqo1 FMN-binding domain-like"/>
    <property type="match status" value="1"/>
</dbReference>
<proteinExistence type="inferred from homology"/>
<evidence type="ECO:0000259" key="10">
    <source>
        <dbReference type="PROSITE" id="PS51379"/>
    </source>
</evidence>
<dbReference type="KEGG" id="amur:ADH66_18300"/>
<dbReference type="Gene3D" id="3.30.70.20">
    <property type="match status" value="1"/>
</dbReference>
<protein>
    <recommendedName>
        <fullName evidence="8">Ion-translocating oxidoreductase complex subunit C</fullName>
        <ecNumber evidence="8">7.-.-.-</ecNumber>
    </recommendedName>
    <alternativeName>
        <fullName evidence="8">Rnf electron transport complex subunit C</fullName>
    </alternativeName>
</protein>
<feature type="binding site" evidence="8">
    <location>
        <position position="390"/>
    </location>
    <ligand>
        <name>[4Fe-4S] cluster</name>
        <dbReference type="ChEBI" id="CHEBI:49883"/>
        <label>2</label>
    </ligand>
</feature>
<feature type="binding site" evidence="8">
    <location>
        <position position="422"/>
    </location>
    <ligand>
        <name>[4Fe-4S] cluster</name>
        <dbReference type="ChEBI" id="CHEBI:49883"/>
        <label>2</label>
    </ligand>
</feature>
<reference evidence="12 14" key="3">
    <citation type="submission" date="2020-11" db="EMBL/GenBank/DDBJ databases">
        <title>Closed and high quality bacterial genomes of the OMM12 community.</title>
        <authorList>
            <person name="Marbouty M."/>
            <person name="Lamy-Besnier Q."/>
            <person name="Debarbieux L."/>
            <person name="Koszul R."/>
        </authorList>
    </citation>
    <scope>NUCLEOTIDE SEQUENCE [LARGE SCALE GENOMIC DNA]</scope>
    <source>
        <strain evidence="12 14">KB18</strain>
    </source>
</reference>
<evidence type="ECO:0000313" key="14">
    <source>
        <dbReference type="Proteomes" id="UP000596035"/>
    </source>
</evidence>
<feature type="region of interest" description="Disordered" evidence="9">
    <location>
        <begin position="1"/>
        <end position="37"/>
    </location>
</feature>
<keyword evidence="5 8" id="KW-0249">Electron transport</keyword>
<dbReference type="GO" id="GO:0009055">
    <property type="term" value="F:electron transfer activity"/>
    <property type="evidence" value="ECO:0007669"/>
    <property type="project" value="InterPro"/>
</dbReference>
<comment type="cofactor">
    <cofactor evidence="8">
        <name>[4Fe-4S] cluster</name>
        <dbReference type="ChEBI" id="CHEBI:49883"/>
    </cofactor>
    <text evidence="8">Binds 2 [4Fe-4S] clusters per subunit.</text>
</comment>
<evidence type="ECO:0000256" key="1">
    <source>
        <dbReference type="ARBA" id="ARBA00022448"/>
    </source>
</evidence>
<comment type="similarity">
    <text evidence="8">Belongs to the 4Fe4S bacterial-type ferredoxin family. RnfC subfamily.</text>
</comment>
<dbReference type="Proteomes" id="UP000196710">
    <property type="component" value="Chromosome"/>
</dbReference>
<dbReference type="Pfam" id="PF01512">
    <property type="entry name" value="Complex1_51K"/>
    <property type="match status" value="1"/>
</dbReference>
<reference evidence="13" key="2">
    <citation type="submission" date="2017-05" db="EMBL/GenBank/DDBJ databases">
        <title>Improved OligoMM genomes.</title>
        <authorList>
            <person name="Garzetti D."/>
        </authorList>
    </citation>
    <scope>NUCLEOTIDE SEQUENCE [LARGE SCALE GENOMIC DNA]</scope>
    <source>
        <strain evidence="13">KB18</strain>
    </source>
</reference>
<dbReference type="SUPFAM" id="SSF46548">
    <property type="entry name" value="alpha-helical ferredoxin"/>
    <property type="match status" value="1"/>
</dbReference>
<feature type="binding site" evidence="8">
    <location>
        <position position="380"/>
    </location>
    <ligand>
        <name>[4Fe-4S] cluster</name>
        <dbReference type="ChEBI" id="CHEBI:49883"/>
        <label>1</label>
    </ligand>
</feature>
<evidence type="ECO:0000256" key="6">
    <source>
        <dbReference type="ARBA" id="ARBA00023004"/>
    </source>
</evidence>
<comment type="function">
    <text evidence="8">Part of a membrane-bound complex that couples electron transfer with translocation of ions across the membrane.</text>
</comment>
<evidence type="ECO:0000313" key="12">
    <source>
        <dbReference type="EMBL" id="QQR31713.1"/>
    </source>
</evidence>
<accession>A0A1Z2XVF0</accession>
<dbReference type="InterPro" id="IPR037225">
    <property type="entry name" value="Nuo51_FMN-bd_sf"/>
</dbReference>
<keyword evidence="6 8" id="KW-0408">Iron</keyword>
<evidence type="ECO:0000256" key="5">
    <source>
        <dbReference type="ARBA" id="ARBA00022982"/>
    </source>
</evidence>
<reference evidence="11" key="1">
    <citation type="journal article" date="2017" name="Genome Announc.">
        <title>High-Quality Whole-Genome Sequences of the Oligo-Mouse-Microbiota Bacterial Community.</title>
        <authorList>
            <person name="Garzetti D."/>
            <person name="Brugiroux S."/>
            <person name="Bunk B."/>
            <person name="Pukall R."/>
            <person name="McCoy K.D."/>
            <person name="Macpherson A.J."/>
            <person name="Stecher B."/>
        </authorList>
    </citation>
    <scope>NUCLEOTIDE SEQUENCE</scope>
    <source>
        <strain evidence="11">KB18</strain>
    </source>
</reference>
<keyword evidence="1 8" id="KW-0813">Transport</keyword>
<dbReference type="EMBL" id="CP065321">
    <property type="protein sequence ID" value="QQR31713.1"/>
    <property type="molecule type" value="Genomic_DNA"/>
</dbReference>
<keyword evidence="2 8" id="KW-0004">4Fe-4S</keyword>
<evidence type="ECO:0000256" key="2">
    <source>
        <dbReference type="ARBA" id="ARBA00022485"/>
    </source>
</evidence>
<keyword evidence="8" id="KW-1003">Cell membrane</keyword>
<comment type="subcellular location">
    <subcellularLocation>
        <location evidence="8">Cell membrane</location>
        <topology evidence="8">Peripheral membrane protein</topology>
    </subcellularLocation>
</comment>
<keyword evidence="13" id="KW-1185">Reference proteome</keyword>
<dbReference type="EMBL" id="CP021422">
    <property type="protein sequence ID" value="ASB42426.1"/>
    <property type="molecule type" value="Genomic_DNA"/>
</dbReference>
<evidence type="ECO:0000256" key="7">
    <source>
        <dbReference type="ARBA" id="ARBA00023014"/>
    </source>
</evidence>
<evidence type="ECO:0000256" key="9">
    <source>
        <dbReference type="SAM" id="MobiDB-lite"/>
    </source>
</evidence>
<name>A0A1Z2XVF0_9FIRM</name>
<dbReference type="RefSeq" id="WP_066537843.1">
    <property type="nucleotide sequence ID" value="NZ_CP021422.1"/>
</dbReference>
<dbReference type="NCBIfam" id="NF003454">
    <property type="entry name" value="PRK05035.1"/>
    <property type="match status" value="1"/>
</dbReference>
<keyword evidence="8" id="KW-0472">Membrane</keyword>
<dbReference type="Gene3D" id="3.10.20.600">
    <property type="match status" value="1"/>
</dbReference>
<dbReference type="Pfam" id="PF10531">
    <property type="entry name" value="SLBB"/>
    <property type="match status" value="1"/>
</dbReference>
<comment type="subunit">
    <text evidence="8">The complex is composed of six subunits: RnfA, RnfB, RnfC, RnfD, RnfE and RnfG.</text>
</comment>
<evidence type="ECO:0000256" key="4">
    <source>
        <dbReference type="ARBA" id="ARBA00022737"/>
    </source>
</evidence>
<dbReference type="Proteomes" id="UP000596035">
    <property type="component" value="Chromosome"/>
</dbReference>
<organism evidence="12 14">
    <name type="scientific">Acutalibacter muris</name>
    <dbReference type="NCBI Taxonomy" id="1796620"/>
    <lineage>
        <taxon>Bacteria</taxon>
        <taxon>Bacillati</taxon>
        <taxon>Bacillota</taxon>
        <taxon>Clostridia</taxon>
        <taxon>Eubacteriales</taxon>
        <taxon>Acutalibacteraceae</taxon>
        <taxon>Acutalibacter</taxon>
    </lineage>
</organism>
<keyword evidence="3 8" id="KW-0479">Metal-binding</keyword>
<dbReference type="PROSITE" id="PS00198">
    <property type="entry name" value="4FE4S_FER_1"/>
    <property type="match status" value="2"/>
</dbReference>
<dbReference type="GO" id="GO:0022900">
    <property type="term" value="P:electron transport chain"/>
    <property type="evidence" value="ECO:0007669"/>
    <property type="project" value="UniProtKB-UniRule"/>
</dbReference>
<feature type="domain" description="4Fe-4S ferredoxin-type" evidence="10">
    <location>
        <begin position="371"/>
        <end position="400"/>
    </location>
</feature>
<dbReference type="PANTHER" id="PTHR43034:SF2">
    <property type="entry name" value="ION-TRANSLOCATING OXIDOREDUCTASE COMPLEX SUBUNIT C"/>
    <property type="match status" value="1"/>
</dbReference>
<dbReference type="Pfam" id="PF13375">
    <property type="entry name" value="RnfC_N"/>
    <property type="match status" value="1"/>
</dbReference>
<keyword evidence="4 8" id="KW-0677">Repeat</keyword>
<dbReference type="NCBIfam" id="TIGR01945">
    <property type="entry name" value="rnfC"/>
    <property type="match status" value="1"/>
</dbReference>
<dbReference type="GO" id="GO:0046872">
    <property type="term" value="F:metal ion binding"/>
    <property type="evidence" value="ECO:0007669"/>
    <property type="project" value="UniProtKB-KW"/>
</dbReference>
<sequence length="452" mass="48760">MQEQHAGDLFPKRPFRTHGGAPVPHHKNTSAEPSKVMPPPGRVILPMQQHIGAPCKPVVKKGDHVYLGQVVGDSEGYVSAPIHASVSGTVAEIRNVMLTGDRPVEAVVIDSDGLMEQAPDIKPPEPIRDKKSLAEAARASGLVGLGGAGFPAHVKLNVPDGKSIDTLIINVAECEPYVTSDHREAMENGKNVLDGIYKVKEILDVHRVLIAVEDNKPDVIAELHRIADNPEMDPRDEVRVLTLKSRYPQGAEKVLVQACTGRKVPAGGLPADVGCLVMNIASVSFLASYMRTGRPLTKKRVTIDGSAIKEPQNVIVPIGTPIKDVIEFCGGYKSEPKKMLMGGPMMGIAIVSDELPILKQNNAILAFDENEAKMYETTDCIRCGRCVAACPMNLMPTKLEKAAQKKDVEALNALDVMTCMECGCCAFSCPAGRRLVQSIRMGKAYVRKAGKK</sequence>
<feature type="binding site" evidence="8">
    <location>
        <position position="419"/>
    </location>
    <ligand>
        <name>[4Fe-4S] cluster</name>
        <dbReference type="ChEBI" id="CHEBI:49883"/>
        <label>2</label>
    </ligand>
</feature>
<keyword evidence="8" id="KW-1278">Translocase</keyword>
<evidence type="ECO:0000256" key="3">
    <source>
        <dbReference type="ARBA" id="ARBA00022723"/>
    </source>
</evidence>
<dbReference type="PROSITE" id="PS51379">
    <property type="entry name" value="4FE4S_FER_2"/>
    <property type="match status" value="1"/>
</dbReference>
<gene>
    <name evidence="12" type="primary">rsxC</name>
    <name evidence="8" type="synonym">rnfC</name>
    <name evidence="11" type="ORF">ADH66_18300</name>
    <name evidence="12" type="ORF">I5Q82_08715</name>
</gene>
<dbReference type="PANTHER" id="PTHR43034">
    <property type="entry name" value="ION-TRANSLOCATING OXIDOREDUCTASE COMPLEX SUBUNIT C"/>
    <property type="match status" value="1"/>
</dbReference>
<dbReference type="EC" id="7.-.-.-" evidence="8"/>
<evidence type="ECO:0000256" key="8">
    <source>
        <dbReference type="HAMAP-Rule" id="MF_00461"/>
    </source>
</evidence>
<dbReference type="Gene3D" id="3.40.50.11540">
    <property type="entry name" value="NADH-ubiquinone oxidoreductase 51kDa subunit"/>
    <property type="match status" value="1"/>
</dbReference>
<dbReference type="InterPro" id="IPR019554">
    <property type="entry name" value="Soluble_ligand-bd"/>
</dbReference>
<dbReference type="Pfam" id="PF12838">
    <property type="entry name" value="Fer4_7"/>
    <property type="match status" value="1"/>
</dbReference>
<evidence type="ECO:0000313" key="11">
    <source>
        <dbReference type="EMBL" id="ASB42426.1"/>
    </source>
</evidence>
<dbReference type="InterPro" id="IPR017900">
    <property type="entry name" value="4Fe4S_Fe_S_CS"/>
</dbReference>
<dbReference type="GO" id="GO:0051539">
    <property type="term" value="F:4 iron, 4 sulfur cluster binding"/>
    <property type="evidence" value="ECO:0007669"/>
    <property type="project" value="UniProtKB-KW"/>
</dbReference>
<keyword evidence="7 8" id="KW-0411">Iron-sulfur</keyword>
<feature type="binding site" evidence="8">
    <location>
        <position position="386"/>
    </location>
    <ligand>
        <name>[4Fe-4S] cluster</name>
        <dbReference type="ChEBI" id="CHEBI:49883"/>
        <label>1</label>
    </ligand>
</feature>
<feature type="binding site" evidence="8">
    <location>
        <position position="425"/>
    </location>
    <ligand>
        <name>[4Fe-4S] cluster</name>
        <dbReference type="ChEBI" id="CHEBI:49883"/>
        <label>2</label>
    </ligand>
</feature>
<dbReference type="InterPro" id="IPR017896">
    <property type="entry name" value="4Fe4S_Fe-S-bd"/>
</dbReference>
<evidence type="ECO:0000313" key="13">
    <source>
        <dbReference type="Proteomes" id="UP000196710"/>
    </source>
</evidence>
<dbReference type="InterPro" id="IPR011538">
    <property type="entry name" value="Nuo51_FMN-bd"/>
</dbReference>